<reference evidence="1" key="1">
    <citation type="submission" date="2022-04" db="EMBL/GenBank/DDBJ databases">
        <title>Genome of the entomopathogenic fungus Entomophthora muscae.</title>
        <authorList>
            <person name="Elya C."/>
            <person name="Lovett B.R."/>
            <person name="Lee E."/>
            <person name="Macias A.M."/>
            <person name="Hajek A.E."/>
            <person name="De Bivort B.L."/>
            <person name="Kasson M.T."/>
            <person name="De Fine Licht H.H."/>
            <person name="Stajich J.E."/>
        </authorList>
    </citation>
    <scope>NUCLEOTIDE SEQUENCE</scope>
    <source>
        <strain evidence="1">Berkeley</strain>
    </source>
</reference>
<accession>A0ACC2UFB6</accession>
<comment type="caution">
    <text evidence="1">The sequence shown here is derived from an EMBL/GenBank/DDBJ whole genome shotgun (WGS) entry which is preliminary data.</text>
</comment>
<gene>
    <name evidence="1" type="ORF">DSO57_1010775</name>
</gene>
<dbReference type="Proteomes" id="UP001165960">
    <property type="component" value="Unassembled WGS sequence"/>
</dbReference>
<organism evidence="1 2">
    <name type="scientific">Entomophthora muscae</name>
    <dbReference type="NCBI Taxonomy" id="34485"/>
    <lineage>
        <taxon>Eukaryota</taxon>
        <taxon>Fungi</taxon>
        <taxon>Fungi incertae sedis</taxon>
        <taxon>Zoopagomycota</taxon>
        <taxon>Entomophthoromycotina</taxon>
        <taxon>Entomophthoromycetes</taxon>
        <taxon>Entomophthorales</taxon>
        <taxon>Entomophthoraceae</taxon>
        <taxon>Entomophthora</taxon>
    </lineage>
</organism>
<name>A0ACC2UFB6_9FUNG</name>
<keyword evidence="2" id="KW-1185">Reference proteome</keyword>
<evidence type="ECO:0000313" key="1">
    <source>
        <dbReference type="EMBL" id="KAJ9085765.1"/>
    </source>
</evidence>
<proteinExistence type="predicted"/>
<evidence type="ECO:0000313" key="2">
    <source>
        <dbReference type="Proteomes" id="UP001165960"/>
    </source>
</evidence>
<dbReference type="EMBL" id="QTSX02000746">
    <property type="protein sequence ID" value="KAJ9085765.1"/>
    <property type="molecule type" value="Genomic_DNA"/>
</dbReference>
<sequence>MILPVLKFVVFSLAPFLLLLWTTSPNLWYFLSSCARLVRDNPSSLLHFPGELFVSGEAVVKSLTCNDLDVHADDYTVLAPTLEEMLMPTLPSLDENNSVSLQTPVKLPPAPTCTPWLLAGLALMGLNAYFPQLSLVSSLWSSLQAAIPVLHWVASWWFISPGWEPNLVSLAPPPSQGEKEKSHWTIGKPVAEGVAVFVNGGNLDTTRSTLWSPTLSNTTMLVVLL</sequence>
<protein>
    <submittedName>
        <fullName evidence="1">Uncharacterized protein</fullName>
    </submittedName>
</protein>